<dbReference type="InterPro" id="IPR007197">
    <property type="entry name" value="rSAM"/>
</dbReference>
<dbReference type="SUPFAM" id="SSF52242">
    <property type="entry name" value="Cobalamin (vitamin B12)-binding domain"/>
    <property type="match status" value="1"/>
</dbReference>
<dbReference type="InterPro" id="IPR034466">
    <property type="entry name" value="Methyltransferase_Class_B"/>
</dbReference>
<comment type="cofactor">
    <cofactor evidence="1">
        <name>[4Fe-4S] cluster</name>
        <dbReference type="ChEBI" id="CHEBI:49883"/>
    </cofactor>
</comment>
<dbReference type="SUPFAM" id="SSF102114">
    <property type="entry name" value="Radical SAM enzymes"/>
    <property type="match status" value="1"/>
</dbReference>
<dbReference type="GO" id="GO:0003824">
    <property type="term" value="F:catalytic activity"/>
    <property type="evidence" value="ECO:0007669"/>
    <property type="project" value="InterPro"/>
</dbReference>
<dbReference type="CDD" id="cd01335">
    <property type="entry name" value="Radical_SAM"/>
    <property type="match status" value="1"/>
</dbReference>
<protein>
    <submittedName>
        <fullName evidence="10">Radical SAM protein</fullName>
    </submittedName>
</protein>
<evidence type="ECO:0000256" key="1">
    <source>
        <dbReference type="ARBA" id="ARBA00001966"/>
    </source>
</evidence>
<dbReference type="Pfam" id="PF02310">
    <property type="entry name" value="B12-binding"/>
    <property type="match status" value="1"/>
</dbReference>
<evidence type="ECO:0000259" key="9">
    <source>
        <dbReference type="PROSITE" id="PS51918"/>
    </source>
</evidence>
<dbReference type="Gene3D" id="3.40.50.280">
    <property type="entry name" value="Cobalamin-binding domain"/>
    <property type="match status" value="1"/>
</dbReference>
<dbReference type="Gene3D" id="3.80.30.20">
    <property type="entry name" value="tm_1862 like domain"/>
    <property type="match status" value="1"/>
</dbReference>
<sequence>MRVLLALPPNIHDLEIYRVGGINAPPLGLAYIAAVLENAGYSVRVVDSPTLRLTDRGFIEIVKEFKPDVIGLSLLTPMAVKGYEMAKRLKELFPDIVLVAGGPHPTSMYGEALSNGFDVVVRFEGEYTMLELVKALERYGLSKDVLKSVDGIAFKDGEGNVVVTNSRKPIENLDSLPFPARHLLPMDRYTVLGKNISVAHVMASRGCPYGCVFCSTSYFWGRRIRFRSPSNVVDEIEQLVNRYRARYIIFTDDELTWSQKYVSDIVGELKKRGLDIAFACGARVDHLQDLNFMKMLVDGGCIGLFVGVESGSQKTLDSIGKRITVDHVLKFFENVKKLSIVHKTDIDVVASFVIGFPWEDVEDVRKTIDLAIRLDPPYAQFTIATPYPGTPLYDYATKHNLIVDKNWEHYTTLRAVMKSFYMDAKTIEKLLREAYARFYLRLKYLFREVRKGRILSVLPTIMKSIASWIKH</sequence>
<dbReference type="EMBL" id="DSEU01000038">
    <property type="protein sequence ID" value="HEM66952.1"/>
    <property type="molecule type" value="Genomic_DNA"/>
</dbReference>
<keyword evidence="6" id="KW-0408">Iron</keyword>
<comment type="caution">
    <text evidence="10">The sequence shown here is derived from an EMBL/GenBank/DDBJ whole genome shotgun (WGS) entry which is preliminary data.</text>
</comment>
<keyword evidence="3" id="KW-0808">Transferase</keyword>
<dbReference type="InterPro" id="IPR006158">
    <property type="entry name" value="Cobalamin-bd"/>
</dbReference>
<dbReference type="SFLD" id="SFLDG01123">
    <property type="entry name" value="methyltransferase_(Class_B)"/>
    <property type="match status" value="1"/>
</dbReference>
<dbReference type="InterPro" id="IPR006638">
    <property type="entry name" value="Elp3/MiaA/NifB-like_rSAM"/>
</dbReference>
<dbReference type="InterPro" id="IPR058240">
    <property type="entry name" value="rSAM_sf"/>
</dbReference>
<organism evidence="10">
    <name type="scientific">Ignisphaera aggregans</name>
    <dbReference type="NCBI Taxonomy" id="334771"/>
    <lineage>
        <taxon>Archaea</taxon>
        <taxon>Thermoproteota</taxon>
        <taxon>Thermoprotei</taxon>
        <taxon>Desulfurococcales</taxon>
        <taxon>Desulfurococcaceae</taxon>
        <taxon>Ignisphaera</taxon>
    </lineage>
</organism>
<keyword evidence="2" id="KW-0489">Methyltransferase</keyword>
<name>A0A7J2U435_9CREN</name>
<keyword evidence="5" id="KW-0479">Metal-binding</keyword>
<dbReference type="SFLD" id="SFLDS00029">
    <property type="entry name" value="Radical_SAM"/>
    <property type="match status" value="1"/>
</dbReference>
<accession>A0A7J2U435</accession>
<dbReference type="PROSITE" id="PS51332">
    <property type="entry name" value="B12_BINDING"/>
    <property type="match status" value="1"/>
</dbReference>
<evidence type="ECO:0000256" key="4">
    <source>
        <dbReference type="ARBA" id="ARBA00022691"/>
    </source>
</evidence>
<evidence type="ECO:0000256" key="3">
    <source>
        <dbReference type="ARBA" id="ARBA00022679"/>
    </source>
</evidence>
<feature type="domain" description="B12-binding" evidence="8">
    <location>
        <begin position="1"/>
        <end position="143"/>
    </location>
</feature>
<dbReference type="AlphaFoldDB" id="A0A7J2U435"/>
<evidence type="ECO:0000259" key="8">
    <source>
        <dbReference type="PROSITE" id="PS51332"/>
    </source>
</evidence>
<dbReference type="InterPro" id="IPR036724">
    <property type="entry name" value="Cobalamin-bd_sf"/>
</dbReference>
<dbReference type="InterPro" id="IPR023404">
    <property type="entry name" value="rSAM_horseshoe"/>
</dbReference>
<evidence type="ECO:0000313" key="10">
    <source>
        <dbReference type="EMBL" id="HEM66952.1"/>
    </source>
</evidence>
<evidence type="ECO:0000256" key="2">
    <source>
        <dbReference type="ARBA" id="ARBA00022603"/>
    </source>
</evidence>
<gene>
    <name evidence="10" type="ORF">ENO26_05220</name>
</gene>
<dbReference type="PROSITE" id="PS51918">
    <property type="entry name" value="RADICAL_SAM"/>
    <property type="match status" value="1"/>
</dbReference>
<keyword evidence="4" id="KW-0949">S-adenosyl-L-methionine</keyword>
<dbReference type="GO" id="GO:0051539">
    <property type="term" value="F:4 iron, 4 sulfur cluster binding"/>
    <property type="evidence" value="ECO:0007669"/>
    <property type="project" value="UniProtKB-KW"/>
</dbReference>
<keyword evidence="7" id="KW-0411">Iron-sulfur</keyword>
<dbReference type="InterPro" id="IPR051198">
    <property type="entry name" value="BchE-like"/>
</dbReference>
<proteinExistence type="predicted"/>
<dbReference type="SMART" id="SM00729">
    <property type="entry name" value="Elp3"/>
    <property type="match status" value="1"/>
</dbReference>
<feature type="domain" description="Radical SAM core" evidence="9">
    <location>
        <begin position="193"/>
        <end position="423"/>
    </location>
</feature>
<dbReference type="GO" id="GO:0031419">
    <property type="term" value="F:cobalamin binding"/>
    <property type="evidence" value="ECO:0007669"/>
    <property type="project" value="InterPro"/>
</dbReference>
<evidence type="ECO:0000256" key="6">
    <source>
        <dbReference type="ARBA" id="ARBA00023004"/>
    </source>
</evidence>
<dbReference type="CDD" id="cd02068">
    <property type="entry name" value="radical_SAM_B12_BD"/>
    <property type="match status" value="1"/>
</dbReference>
<dbReference type="PANTHER" id="PTHR43409:SF7">
    <property type="entry name" value="BLL1977 PROTEIN"/>
    <property type="match status" value="1"/>
</dbReference>
<dbReference type="GO" id="GO:0046872">
    <property type="term" value="F:metal ion binding"/>
    <property type="evidence" value="ECO:0007669"/>
    <property type="project" value="UniProtKB-KW"/>
</dbReference>
<dbReference type="SFLD" id="SFLDG01082">
    <property type="entry name" value="B12-binding_domain_containing"/>
    <property type="match status" value="1"/>
</dbReference>
<dbReference type="Pfam" id="PF04055">
    <property type="entry name" value="Radical_SAM"/>
    <property type="match status" value="1"/>
</dbReference>
<evidence type="ECO:0000256" key="7">
    <source>
        <dbReference type="ARBA" id="ARBA00023014"/>
    </source>
</evidence>
<evidence type="ECO:0000256" key="5">
    <source>
        <dbReference type="ARBA" id="ARBA00022723"/>
    </source>
</evidence>
<reference evidence="10" key="1">
    <citation type="journal article" date="2020" name="mSystems">
        <title>Genome- and Community-Level Interaction Insights into Carbon Utilization and Element Cycling Functions of Hydrothermarchaeota in Hydrothermal Sediment.</title>
        <authorList>
            <person name="Zhou Z."/>
            <person name="Liu Y."/>
            <person name="Xu W."/>
            <person name="Pan J."/>
            <person name="Luo Z.H."/>
            <person name="Li M."/>
        </authorList>
    </citation>
    <scope>NUCLEOTIDE SEQUENCE [LARGE SCALE GENOMIC DNA]</scope>
    <source>
        <strain evidence="10">SpSt-125</strain>
    </source>
</reference>
<dbReference type="PANTHER" id="PTHR43409">
    <property type="entry name" value="ANAEROBIC MAGNESIUM-PROTOPORPHYRIN IX MONOMETHYL ESTER CYCLASE-RELATED"/>
    <property type="match status" value="1"/>
</dbReference>